<feature type="transmembrane region" description="Helical" evidence="8">
    <location>
        <begin position="34"/>
        <end position="53"/>
    </location>
</feature>
<evidence type="ECO:0000256" key="1">
    <source>
        <dbReference type="ARBA" id="ARBA00004651"/>
    </source>
</evidence>
<feature type="transmembrane region" description="Helical" evidence="8">
    <location>
        <begin position="166"/>
        <end position="186"/>
    </location>
</feature>
<dbReference type="Proteomes" id="UP000244081">
    <property type="component" value="Unassembled WGS sequence"/>
</dbReference>
<keyword evidence="4" id="KW-1003">Cell membrane</keyword>
<feature type="transmembrane region" description="Helical" evidence="8">
    <location>
        <begin position="65"/>
        <end position="86"/>
    </location>
</feature>
<dbReference type="EMBL" id="QAYG01000005">
    <property type="protein sequence ID" value="PTW60115.1"/>
    <property type="molecule type" value="Genomic_DNA"/>
</dbReference>
<dbReference type="AlphaFoldDB" id="A0A2T5V8M9"/>
<evidence type="ECO:0000313" key="9">
    <source>
        <dbReference type="EMBL" id="PTW60115.1"/>
    </source>
</evidence>
<dbReference type="RefSeq" id="WP_107990403.1">
    <property type="nucleotide sequence ID" value="NZ_QAYG01000005.1"/>
</dbReference>
<accession>A0A2T5V8M9</accession>
<evidence type="ECO:0000256" key="4">
    <source>
        <dbReference type="ARBA" id="ARBA00022475"/>
    </source>
</evidence>
<evidence type="ECO:0000256" key="7">
    <source>
        <dbReference type="ARBA" id="ARBA00023136"/>
    </source>
</evidence>
<feature type="transmembrane region" description="Helical" evidence="8">
    <location>
        <begin position="288"/>
        <end position="308"/>
    </location>
</feature>
<keyword evidence="3" id="KW-0813">Transport</keyword>
<evidence type="ECO:0000256" key="8">
    <source>
        <dbReference type="SAM" id="Phobius"/>
    </source>
</evidence>
<dbReference type="InterPro" id="IPR038770">
    <property type="entry name" value="Na+/solute_symporter_sf"/>
</dbReference>
<keyword evidence="10" id="KW-1185">Reference proteome</keyword>
<feature type="transmembrane region" description="Helical" evidence="8">
    <location>
        <begin position="106"/>
        <end position="129"/>
    </location>
</feature>
<keyword evidence="7 8" id="KW-0472">Membrane</keyword>
<sequence>MQDVISLALPFFGLIFLGYFSGKIRSIPAAGLDWMNFFILYLALPALFFQLLAKTPIQELANLAFVATTTFSTYCAFALAFCFGIVKTGRIGEATIQGMAGAYSNIGYMGPGITLATLGAAAAVPTALIFCFDNILLFTLLPLLMALGGTEKVGFRKAAFGVMRQIATHPFIVATVLGVAAAAIQFKPPAALDTLLTFLRSAAAPCALFALGVTVAIRPLGRIPGELPVLLFIKLIAHPILVLVLLNWIGGISPLWKATAVLMACLPPAANVFVMATAYQTYVQRASAIVLLGTLASVVTVTGFLYAITNNLLPGL</sequence>
<evidence type="ECO:0000256" key="6">
    <source>
        <dbReference type="ARBA" id="ARBA00022989"/>
    </source>
</evidence>
<feature type="transmembrane region" description="Helical" evidence="8">
    <location>
        <begin position="229"/>
        <end position="249"/>
    </location>
</feature>
<evidence type="ECO:0000313" key="10">
    <source>
        <dbReference type="Proteomes" id="UP000244081"/>
    </source>
</evidence>
<proteinExistence type="inferred from homology"/>
<feature type="transmembrane region" description="Helical" evidence="8">
    <location>
        <begin position="135"/>
        <end position="154"/>
    </location>
</feature>
<comment type="caution">
    <text evidence="9">The sequence shown here is derived from an EMBL/GenBank/DDBJ whole genome shotgun (WGS) entry which is preliminary data.</text>
</comment>
<dbReference type="InterPro" id="IPR004776">
    <property type="entry name" value="Mem_transp_PIN-like"/>
</dbReference>
<name>A0A2T5V8M9_9HYPH</name>
<keyword evidence="6 8" id="KW-1133">Transmembrane helix</keyword>
<dbReference type="GO" id="GO:0005886">
    <property type="term" value="C:plasma membrane"/>
    <property type="evidence" value="ECO:0007669"/>
    <property type="project" value="UniProtKB-SubCell"/>
</dbReference>
<feature type="transmembrane region" description="Helical" evidence="8">
    <location>
        <begin position="6"/>
        <end position="22"/>
    </location>
</feature>
<feature type="transmembrane region" description="Helical" evidence="8">
    <location>
        <begin position="198"/>
        <end position="217"/>
    </location>
</feature>
<comment type="subcellular location">
    <subcellularLocation>
        <location evidence="1">Cell membrane</location>
        <topology evidence="1">Multi-pass membrane protein</topology>
    </subcellularLocation>
</comment>
<reference evidence="9 10" key="1">
    <citation type="submission" date="2018-04" db="EMBL/GenBank/DDBJ databases">
        <title>Genomic Encyclopedia of Archaeal and Bacterial Type Strains, Phase II (KMG-II): from individual species to whole genera.</title>
        <authorList>
            <person name="Goeker M."/>
        </authorList>
    </citation>
    <scope>NUCLEOTIDE SEQUENCE [LARGE SCALE GENOMIC DNA]</scope>
    <source>
        <strain evidence="9 10">DSM 23382</strain>
    </source>
</reference>
<gene>
    <name evidence="9" type="ORF">C8N35_105117</name>
</gene>
<dbReference type="OrthoDB" id="7329340at2"/>
<feature type="transmembrane region" description="Helical" evidence="8">
    <location>
        <begin position="255"/>
        <end position="276"/>
    </location>
</feature>
<keyword evidence="5 8" id="KW-0812">Transmembrane</keyword>
<dbReference type="Pfam" id="PF03547">
    <property type="entry name" value="Mem_trans"/>
    <property type="match status" value="1"/>
</dbReference>
<protein>
    <recommendedName>
        <fullName evidence="11">Malonate transporter</fullName>
    </recommendedName>
</protein>
<dbReference type="PANTHER" id="PTHR36838">
    <property type="entry name" value="AUXIN EFFLUX CARRIER FAMILY PROTEIN"/>
    <property type="match status" value="1"/>
</dbReference>
<evidence type="ECO:0000256" key="5">
    <source>
        <dbReference type="ARBA" id="ARBA00022692"/>
    </source>
</evidence>
<evidence type="ECO:0000256" key="3">
    <source>
        <dbReference type="ARBA" id="ARBA00022448"/>
    </source>
</evidence>
<comment type="similarity">
    <text evidence="2">Belongs to the auxin efflux carrier (TC 2.A.69) family.</text>
</comment>
<dbReference type="GO" id="GO:0055085">
    <property type="term" value="P:transmembrane transport"/>
    <property type="evidence" value="ECO:0007669"/>
    <property type="project" value="InterPro"/>
</dbReference>
<organism evidence="9 10">
    <name type="scientific">Breoghania corrubedonensis</name>
    <dbReference type="NCBI Taxonomy" id="665038"/>
    <lineage>
        <taxon>Bacteria</taxon>
        <taxon>Pseudomonadati</taxon>
        <taxon>Pseudomonadota</taxon>
        <taxon>Alphaproteobacteria</taxon>
        <taxon>Hyphomicrobiales</taxon>
        <taxon>Stappiaceae</taxon>
        <taxon>Breoghania</taxon>
    </lineage>
</organism>
<evidence type="ECO:0000256" key="2">
    <source>
        <dbReference type="ARBA" id="ARBA00010145"/>
    </source>
</evidence>
<dbReference type="PANTHER" id="PTHR36838:SF3">
    <property type="entry name" value="TRANSPORTER AUXIN EFFLUX CARRIER EC FAMILY"/>
    <property type="match status" value="1"/>
</dbReference>
<evidence type="ECO:0008006" key="11">
    <source>
        <dbReference type="Google" id="ProtNLM"/>
    </source>
</evidence>
<dbReference type="Gene3D" id="1.20.1530.20">
    <property type="match status" value="1"/>
</dbReference>